<accession>A0A1I8HUC7</accession>
<evidence type="ECO:0000313" key="1">
    <source>
        <dbReference type="Proteomes" id="UP000095280"/>
    </source>
</evidence>
<reference evidence="2" key="1">
    <citation type="submission" date="2016-11" db="UniProtKB">
        <authorList>
            <consortium name="WormBaseParasite"/>
        </authorList>
    </citation>
    <scope>IDENTIFICATION</scope>
</reference>
<protein>
    <submittedName>
        <fullName evidence="2">Uncharacterized protein</fullName>
    </submittedName>
</protein>
<evidence type="ECO:0000313" key="2">
    <source>
        <dbReference type="WBParaSite" id="maker-uti_cns_0007897-snap-gene-0.13-mRNA-1"/>
    </source>
</evidence>
<keyword evidence="1" id="KW-1185">Reference proteome</keyword>
<sequence>MSTDVGSIPTSDFCTVSSGILGPTGLREVFEVATASKDERDPTSS</sequence>
<name>A0A1I8HUC7_9PLAT</name>
<organism evidence="1 2">
    <name type="scientific">Macrostomum lignano</name>
    <dbReference type="NCBI Taxonomy" id="282301"/>
    <lineage>
        <taxon>Eukaryota</taxon>
        <taxon>Metazoa</taxon>
        <taxon>Spiralia</taxon>
        <taxon>Lophotrochozoa</taxon>
        <taxon>Platyhelminthes</taxon>
        <taxon>Rhabditophora</taxon>
        <taxon>Macrostomorpha</taxon>
        <taxon>Macrostomida</taxon>
        <taxon>Macrostomidae</taxon>
        <taxon>Macrostomum</taxon>
    </lineage>
</organism>
<dbReference type="AlphaFoldDB" id="A0A1I8HUC7"/>
<dbReference type="WBParaSite" id="maker-uti_cns_0007897-snap-gene-0.13-mRNA-1">
    <property type="protein sequence ID" value="maker-uti_cns_0007897-snap-gene-0.13-mRNA-1"/>
    <property type="gene ID" value="maker-uti_cns_0007897-snap-gene-0.13"/>
</dbReference>
<proteinExistence type="predicted"/>
<dbReference type="Proteomes" id="UP000095280">
    <property type="component" value="Unplaced"/>
</dbReference>